<keyword evidence="4" id="KW-1185">Reference proteome</keyword>
<dbReference type="EMBL" id="RJVK01000002">
    <property type="protein sequence ID" value="ROR40095.1"/>
    <property type="molecule type" value="Genomic_DNA"/>
</dbReference>
<proteinExistence type="predicted"/>
<reference evidence="2 3" key="2">
    <citation type="submission" date="2018-11" db="EMBL/GenBank/DDBJ databases">
        <title>Genomic Encyclopedia of Type Strains, Phase IV (KMG-IV): sequencing the most valuable type-strain genomes for metagenomic binning, comparative biology and taxonomic classification.</title>
        <authorList>
            <person name="Goeker M."/>
        </authorList>
    </citation>
    <scope>NUCLEOTIDE SEQUENCE [LARGE SCALE GENOMIC DNA]</scope>
    <source>
        <strain evidence="2 3">DSM 27783</strain>
    </source>
</reference>
<accession>A0AAJ4RCQ1</accession>
<dbReference type="EMBL" id="CP027432">
    <property type="protein sequence ID" value="QCI27730.1"/>
    <property type="molecule type" value="Genomic_DNA"/>
</dbReference>
<evidence type="ECO:0000313" key="3">
    <source>
        <dbReference type="Proteomes" id="UP000272781"/>
    </source>
</evidence>
<dbReference type="GO" id="GO:0016301">
    <property type="term" value="F:kinase activity"/>
    <property type="evidence" value="ECO:0007669"/>
    <property type="project" value="UniProtKB-KW"/>
</dbReference>
<dbReference type="AlphaFoldDB" id="A0AAJ4RCQ1"/>
<dbReference type="RefSeq" id="WP_123352479.1">
    <property type="nucleotide sequence ID" value="NZ_CP027432.2"/>
</dbReference>
<keyword evidence="1" id="KW-0808">Transferase</keyword>
<organism evidence="2 3">
    <name type="scientific">Caminibacter pacificus</name>
    <dbReference type="NCBI Taxonomy" id="1424653"/>
    <lineage>
        <taxon>Bacteria</taxon>
        <taxon>Pseudomonadati</taxon>
        <taxon>Campylobacterota</taxon>
        <taxon>Epsilonproteobacteria</taxon>
        <taxon>Nautiliales</taxon>
        <taxon>Nautiliaceae</taxon>
        <taxon>Caminibacter</taxon>
    </lineage>
</organism>
<reference evidence="1" key="3">
    <citation type="submission" date="2019-06" db="EMBL/GenBank/DDBJ databases">
        <title>A comparative analysis of the Nautiliaceae.</title>
        <authorList>
            <person name="Grosche A."/>
            <person name="Smedile F."/>
            <person name="Vetriani C."/>
        </authorList>
    </citation>
    <scope>NUCLEOTIDE SEQUENCE</scope>
    <source>
        <strain evidence="1">TB6</strain>
    </source>
</reference>
<name>A0AAJ4RCQ1_9BACT</name>
<gene>
    <name evidence="1" type="ORF">C6V80_01740</name>
    <name evidence="2" type="ORF">EDC58_1080</name>
</gene>
<evidence type="ECO:0000313" key="4">
    <source>
        <dbReference type="Proteomes" id="UP000298805"/>
    </source>
</evidence>
<reference evidence="4" key="1">
    <citation type="submission" date="2018-03" db="EMBL/GenBank/DDBJ databases">
        <title>A comparative analysis of the Nautiliaceae.</title>
        <authorList>
            <person name="Grosche A."/>
            <person name="Smedile F."/>
            <person name="Vetriani C."/>
        </authorList>
    </citation>
    <scope>NUCLEOTIDE SEQUENCE [LARGE SCALE GENOMIC DNA]</scope>
    <source>
        <strain evidence="4">TB6</strain>
    </source>
</reference>
<dbReference type="Proteomes" id="UP000298805">
    <property type="component" value="Chromosome"/>
</dbReference>
<keyword evidence="1" id="KW-0418">Kinase</keyword>
<dbReference type="Proteomes" id="UP000272781">
    <property type="component" value="Unassembled WGS sequence"/>
</dbReference>
<sequence length="64" mass="6941">MQVDNNMSPTSMMVAIQTDVIKKSEDTVKNIVGDILEKNFENTMKIEQQVAAATGTGANLNIKA</sequence>
<evidence type="ECO:0000313" key="2">
    <source>
        <dbReference type="EMBL" id="ROR40095.1"/>
    </source>
</evidence>
<evidence type="ECO:0000313" key="1">
    <source>
        <dbReference type="EMBL" id="QCI27730.1"/>
    </source>
</evidence>
<protein>
    <submittedName>
        <fullName evidence="1">Shikimate kinase</fullName>
    </submittedName>
</protein>